<name>A0A0A8Z9F8_ARUDO</name>
<sequence length="49" mass="5699">MNSGHCFVPAKLQVWLIAGELSFRICTVNTKEKVRQRKLLRRRPSGLIF</sequence>
<protein>
    <submittedName>
        <fullName evidence="1">Uncharacterized protein</fullName>
    </submittedName>
</protein>
<proteinExistence type="predicted"/>
<accession>A0A0A8Z9F8</accession>
<organism evidence="1">
    <name type="scientific">Arundo donax</name>
    <name type="common">Giant reed</name>
    <name type="synonym">Donax arundinaceus</name>
    <dbReference type="NCBI Taxonomy" id="35708"/>
    <lineage>
        <taxon>Eukaryota</taxon>
        <taxon>Viridiplantae</taxon>
        <taxon>Streptophyta</taxon>
        <taxon>Embryophyta</taxon>
        <taxon>Tracheophyta</taxon>
        <taxon>Spermatophyta</taxon>
        <taxon>Magnoliopsida</taxon>
        <taxon>Liliopsida</taxon>
        <taxon>Poales</taxon>
        <taxon>Poaceae</taxon>
        <taxon>PACMAD clade</taxon>
        <taxon>Arundinoideae</taxon>
        <taxon>Arundineae</taxon>
        <taxon>Arundo</taxon>
    </lineage>
</organism>
<dbReference type="AlphaFoldDB" id="A0A0A8Z9F8"/>
<dbReference type="EMBL" id="GBRH01264530">
    <property type="protein sequence ID" value="JAD33365.1"/>
    <property type="molecule type" value="Transcribed_RNA"/>
</dbReference>
<reference evidence="1" key="2">
    <citation type="journal article" date="2015" name="Data Brief">
        <title>Shoot transcriptome of the giant reed, Arundo donax.</title>
        <authorList>
            <person name="Barrero R.A."/>
            <person name="Guerrero F.D."/>
            <person name="Moolhuijzen P."/>
            <person name="Goolsby J.A."/>
            <person name="Tidwell J."/>
            <person name="Bellgard S.E."/>
            <person name="Bellgard M.I."/>
        </authorList>
    </citation>
    <scope>NUCLEOTIDE SEQUENCE</scope>
    <source>
        <tissue evidence="1">Shoot tissue taken approximately 20 cm above the soil surface</tissue>
    </source>
</reference>
<reference evidence="1" key="1">
    <citation type="submission" date="2014-09" db="EMBL/GenBank/DDBJ databases">
        <authorList>
            <person name="Magalhaes I.L.F."/>
            <person name="Oliveira U."/>
            <person name="Santos F.R."/>
            <person name="Vidigal T.H.D.A."/>
            <person name="Brescovit A.D."/>
            <person name="Santos A.J."/>
        </authorList>
    </citation>
    <scope>NUCLEOTIDE SEQUENCE</scope>
    <source>
        <tissue evidence="1">Shoot tissue taken approximately 20 cm above the soil surface</tissue>
    </source>
</reference>
<evidence type="ECO:0000313" key="1">
    <source>
        <dbReference type="EMBL" id="JAD33365.1"/>
    </source>
</evidence>